<evidence type="ECO:0000259" key="5">
    <source>
        <dbReference type="Pfam" id="PF00251"/>
    </source>
</evidence>
<gene>
    <name evidence="6" type="ORF">ME791_18920</name>
</gene>
<dbReference type="PANTHER" id="PTHR43101">
    <property type="entry name" value="BETA-FRUCTOSIDASE"/>
    <property type="match status" value="1"/>
</dbReference>
<dbReference type="Proteomes" id="UP001054884">
    <property type="component" value="Unassembled WGS sequence"/>
</dbReference>
<sequence>MKANEYLYHKIRGLDGDSFRPKKHFTAPVGWINDPNGLVYYKGWYHLFCQYNPYGAKWGTMHWYHARSKDLLNWEDLGVALMPEHDYERSGVFSGSAIVKGDRLYLLYTGHSIDPVSKKVVESQCVAWTDDGLNFEKYDKNPVLLPADGPEGQEDANFRDPKAFERDGKYYIVVAAGVSGHGEVLLFESADLLKWDYVSSLLPQTDFMGKVTECPDFFTVDGQDYLAFSTIYGEGKPSLVNLVKGKMDWEKHKFLPESQQLSDESPDFYASQSLEGKNGERIVIPWLRSVDYTDYLADTGHVWNGMMGMPRVLTVENGELVQRPIQAGQPLDHEAVLEAGTYQVTDFSADKRLLLLGYNGRIEISQADGQFEIEVLSPVGDKKYQLPARADFEITLDNSVFEMFAGSHTLSVFTFIKDIKQAVWDKK</sequence>
<evidence type="ECO:0000313" key="7">
    <source>
        <dbReference type="Proteomes" id="UP001054884"/>
    </source>
</evidence>
<evidence type="ECO:0000256" key="1">
    <source>
        <dbReference type="ARBA" id="ARBA00009902"/>
    </source>
</evidence>
<protein>
    <recommendedName>
        <fullName evidence="2">beta-fructofuranosidase</fullName>
        <ecNumber evidence="2">3.2.1.26</ecNumber>
    </recommendedName>
</protein>
<dbReference type="PANTHER" id="PTHR43101:SF1">
    <property type="entry name" value="BETA-FRUCTOSIDASE"/>
    <property type="match status" value="1"/>
</dbReference>
<accession>A0ABD0AI07</accession>
<dbReference type="EMBL" id="BNHY01000080">
    <property type="protein sequence ID" value="GHN34740.1"/>
    <property type="molecule type" value="Genomic_DNA"/>
</dbReference>
<keyword evidence="3" id="KW-0378">Hydrolase</keyword>
<dbReference type="Pfam" id="PF00251">
    <property type="entry name" value="Glyco_hydro_32N"/>
    <property type="match status" value="1"/>
</dbReference>
<dbReference type="InterPro" id="IPR001362">
    <property type="entry name" value="Glyco_hydro_32"/>
</dbReference>
<dbReference type="Gene3D" id="2.115.10.20">
    <property type="entry name" value="Glycosyl hydrolase domain, family 43"/>
    <property type="match status" value="1"/>
</dbReference>
<evidence type="ECO:0000256" key="2">
    <source>
        <dbReference type="ARBA" id="ARBA00012758"/>
    </source>
</evidence>
<organism evidence="6 7">
    <name type="scientific">Lactobacillus delbrueckii</name>
    <dbReference type="NCBI Taxonomy" id="1584"/>
    <lineage>
        <taxon>Bacteria</taxon>
        <taxon>Bacillati</taxon>
        <taxon>Bacillota</taxon>
        <taxon>Bacilli</taxon>
        <taxon>Lactobacillales</taxon>
        <taxon>Lactobacillaceae</taxon>
        <taxon>Lactobacillus</taxon>
    </lineage>
</organism>
<name>A0ABD0AI07_9LACO</name>
<dbReference type="InterPro" id="IPR013148">
    <property type="entry name" value="Glyco_hydro_32_N"/>
</dbReference>
<dbReference type="SMART" id="SM00640">
    <property type="entry name" value="Glyco_32"/>
    <property type="match status" value="1"/>
</dbReference>
<dbReference type="InterPro" id="IPR023296">
    <property type="entry name" value="Glyco_hydro_beta-prop_sf"/>
</dbReference>
<comment type="caution">
    <text evidence="6">The sequence shown here is derived from an EMBL/GenBank/DDBJ whole genome shotgun (WGS) entry which is preliminary data.</text>
</comment>
<dbReference type="SUPFAM" id="SSF75005">
    <property type="entry name" value="Arabinanase/levansucrase/invertase"/>
    <property type="match status" value="1"/>
</dbReference>
<dbReference type="AlphaFoldDB" id="A0ABD0AI07"/>
<reference evidence="6 7" key="1">
    <citation type="journal article" date="2022" name="J. Dairy Sci.">
        <title>Genetic diversity of Lactobacillus delbrueckii isolated from raw milk in Hokkaido, Japan.</title>
        <authorList>
            <person name="Tsuchihashi H."/>
            <person name="Ichikawa A."/>
            <person name="Takeda M."/>
            <person name="Koizumi A."/>
            <person name="Mizoguchi C."/>
            <person name="Ishida T."/>
            <person name="Kimura K."/>
        </authorList>
    </citation>
    <scope>NUCLEOTIDE SEQUENCE [LARGE SCALE GENOMIC DNA]</scope>
    <source>
        <strain evidence="6 7">ME-791</strain>
    </source>
</reference>
<comment type="similarity">
    <text evidence="1">Belongs to the glycosyl hydrolase 32 family.</text>
</comment>
<dbReference type="RefSeq" id="WP_236159901.1">
    <property type="nucleotide sequence ID" value="NZ_BNHQ01000006.1"/>
</dbReference>
<evidence type="ECO:0000256" key="4">
    <source>
        <dbReference type="ARBA" id="ARBA00023295"/>
    </source>
</evidence>
<dbReference type="GO" id="GO:0004564">
    <property type="term" value="F:beta-fructofuranosidase activity"/>
    <property type="evidence" value="ECO:0007669"/>
    <property type="project" value="UniProtKB-EC"/>
</dbReference>
<evidence type="ECO:0000313" key="6">
    <source>
        <dbReference type="EMBL" id="GHN34740.1"/>
    </source>
</evidence>
<proteinExistence type="inferred from homology"/>
<dbReference type="CDD" id="cd08996">
    <property type="entry name" value="GH32_FFase"/>
    <property type="match status" value="1"/>
</dbReference>
<evidence type="ECO:0000256" key="3">
    <source>
        <dbReference type="ARBA" id="ARBA00022801"/>
    </source>
</evidence>
<dbReference type="InterPro" id="IPR051214">
    <property type="entry name" value="GH32_Enzymes"/>
</dbReference>
<dbReference type="EC" id="3.2.1.26" evidence="2"/>
<keyword evidence="4" id="KW-0326">Glycosidase</keyword>
<feature type="domain" description="Glycosyl hydrolase family 32 N-terminal" evidence="5">
    <location>
        <begin position="24"/>
        <end position="324"/>
    </location>
</feature>